<dbReference type="AlphaFoldDB" id="A0A1B9AMI3"/>
<comment type="caution">
    <text evidence="15">The sequence shown here is derived from an EMBL/GenBank/DDBJ whole genome shotgun (WGS) entry which is preliminary data.</text>
</comment>
<evidence type="ECO:0000256" key="2">
    <source>
        <dbReference type="ARBA" id="ARBA00005426"/>
    </source>
</evidence>
<keyword evidence="6" id="KW-0501">Molybdenum cofactor biosynthesis</keyword>
<comment type="pathway">
    <text evidence="1">Cofactor biosynthesis; molybdopterin biosynthesis.</text>
</comment>
<dbReference type="PANTHER" id="PTHR23404">
    <property type="entry name" value="MOLYBDOPTERIN SYNTHASE RELATED"/>
    <property type="match status" value="1"/>
</dbReference>
<dbReference type="Proteomes" id="UP000092578">
    <property type="component" value="Unassembled WGS sequence"/>
</dbReference>
<gene>
    <name evidence="15" type="ORF">A8F95_10610</name>
</gene>
<dbReference type="InterPro" id="IPR036563">
    <property type="entry name" value="MoaE_sf"/>
</dbReference>
<protein>
    <recommendedName>
        <fullName evidence="4">Molybdopterin synthase catalytic subunit</fullName>
        <ecNumber evidence="3">2.8.1.12</ecNumber>
    </recommendedName>
    <alternativeName>
        <fullName evidence="11">MPT synthase subunit 2</fullName>
    </alternativeName>
    <alternativeName>
        <fullName evidence="9">Molybdenum cofactor biosynthesis protein E</fullName>
    </alternativeName>
    <alternativeName>
        <fullName evidence="10">Molybdopterin-converting factor large subunit</fullName>
    </alternativeName>
    <alternativeName>
        <fullName evidence="12">Molybdopterin-converting factor subunit 2</fullName>
    </alternativeName>
</protein>
<evidence type="ECO:0000256" key="14">
    <source>
        <dbReference type="SAM" id="MobiDB-lite"/>
    </source>
</evidence>
<evidence type="ECO:0000313" key="15">
    <source>
        <dbReference type="EMBL" id="OCA85127.1"/>
    </source>
</evidence>
<evidence type="ECO:0000256" key="10">
    <source>
        <dbReference type="ARBA" id="ARBA00030407"/>
    </source>
</evidence>
<evidence type="ECO:0000256" key="4">
    <source>
        <dbReference type="ARBA" id="ARBA00013858"/>
    </source>
</evidence>
<organism evidence="15 16">
    <name type="scientific">Pseudobacillus wudalianchiensis</name>
    <dbReference type="NCBI Taxonomy" id="1743143"/>
    <lineage>
        <taxon>Bacteria</taxon>
        <taxon>Bacillati</taxon>
        <taxon>Bacillota</taxon>
        <taxon>Bacilli</taxon>
        <taxon>Bacillales</taxon>
        <taxon>Bacillaceae</taxon>
        <taxon>Pseudobacillus</taxon>
    </lineage>
</organism>
<dbReference type="SUPFAM" id="SSF54690">
    <property type="entry name" value="Molybdopterin synthase subunit MoaE"/>
    <property type="match status" value="1"/>
</dbReference>
<dbReference type="GO" id="GO:0030366">
    <property type="term" value="F:molybdopterin synthase activity"/>
    <property type="evidence" value="ECO:0007669"/>
    <property type="project" value="UniProtKB-EC"/>
</dbReference>
<dbReference type="Pfam" id="PF02391">
    <property type="entry name" value="MoaE"/>
    <property type="match status" value="1"/>
</dbReference>
<dbReference type="InterPro" id="IPR003448">
    <property type="entry name" value="Mopterin_biosynth_MoaE"/>
</dbReference>
<dbReference type="EC" id="2.8.1.12" evidence="3"/>
<keyword evidence="16" id="KW-1185">Reference proteome</keyword>
<evidence type="ECO:0000256" key="13">
    <source>
        <dbReference type="ARBA" id="ARBA00049878"/>
    </source>
</evidence>
<evidence type="ECO:0000256" key="11">
    <source>
        <dbReference type="ARBA" id="ARBA00030781"/>
    </source>
</evidence>
<reference evidence="16" key="1">
    <citation type="submission" date="2016-05" db="EMBL/GenBank/DDBJ databases">
        <authorList>
            <person name="Liu B."/>
            <person name="Wang J."/>
            <person name="Zhu Y."/>
            <person name="Liu G."/>
            <person name="Chen Q."/>
            <person name="Chen Z."/>
            <person name="Lan J."/>
            <person name="Che J."/>
            <person name="Ge C."/>
            <person name="Shi H."/>
            <person name="Pan Z."/>
            <person name="Liu X."/>
        </authorList>
    </citation>
    <scope>NUCLEOTIDE SEQUENCE [LARGE SCALE GENOMIC DNA]</scope>
    <source>
        <strain evidence="16">FJAT-27215</strain>
    </source>
</reference>
<evidence type="ECO:0000313" key="16">
    <source>
        <dbReference type="Proteomes" id="UP000092578"/>
    </source>
</evidence>
<comment type="similarity">
    <text evidence="2">Belongs to the MoaE family.</text>
</comment>
<evidence type="ECO:0000256" key="6">
    <source>
        <dbReference type="ARBA" id="ARBA00023150"/>
    </source>
</evidence>
<dbReference type="Gene3D" id="3.90.1170.40">
    <property type="entry name" value="Molybdopterin biosynthesis MoaE subunit"/>
    <property type="match status" value="1"/>
</dbReference>
<comment type="subunit">
    <text evidence="8">Heterotetramer of 2 MoaD subunits and 2 MoaE subunits. Also stable as homodimer. The enzyme changes between these two forms during catalysis.</text>
</comment>
<comment type="catalytic activity">
    <reaction evidence="13">
        <text>2 [molybdopterin-synthase sulfur-carrier protein]-C-terminal-Gly-aminoethanethioate + cyclic pyranopterin phosphate + H2O = molybdopterin + 2 [molybdopterin-synthase sulfur-carrier protein]-C-terminal Gly-Gly + 2 H(+)</text>
        <dbReference type="Rhea" id="RHEA:26333"/>
        <dbReference type="Rhea" id="RHEA-COMP:12202"/>
        <dbReference type="Rhea" id="RHEA-COMP:19907"/>
        <dbReference type="ChEBI" id="CHEBI:15377"/>
        <dbReference type="ChEBI" id="CHEBI:15378"/>
        <dbReference type="ChEBI" id="CHEBI:58698"/>
        <dbReference type="ChEBI" id="CHEBI:59648"/>
        <dbReference type="ChEBI" id="CHEBI:90778"/>
        <dbReference type="ChEBI" id="CHEBI:232372"/>
        <dbReference type="EC" id="2.8.1.12"/>
    </reaction>
</comment>
<evidence type="ECO:0000256" key="8">
    <source>
        <dbReference type="ARBA" id="ARBA00026066"/>
    </source>
</evidence>
<name>A0A1B9AMI3_9BACI</name>
<dbReference type="GO" id="GO:0006777">
    <property type="term" value="P:Mo-molybdopterin cofactor biosynthetic process"/>
    <property type="evidence" value="ECO:0007669"/>
    <property type="project" value="UniProtKB-KW"/>
</dbReference>
<dbReference type="RefSeq" id="WP_065411093.1">
    <property type="nucleotide sequence ID" value="NZ_MAYT01000027.1"/>
</dbReference>
<comment type="function">
    <text evidence="7">Converts molybdopterin precursor Z into molybdopterin. This requires the incorporation of two sulfur atoms into precursor Z to generate a dithiolene group. The sulfur is provided by MoaD.</text>
</comment>
<dbReference type="EMBL" id="MAYT01000027">
    <property type="protein sequence ID" value="OCA85127.1"/>
    <property type="molecule type" value="Genomic_DNA"/>
</dbReference>
<dbReference type="CDD" id="cd00756">
    <property type="entry name" value="MoaE"/>
    <property type="match status" value="1"/>
</dbReference>
<dbReference type="FunFam" id="3.90.1170.40:FF:000003">
    <property type="entry name" value="Molybdopterin converting factor subunit 2"/>
    <property type="match status" value="1"/>
</dbReference>
<evidence type="ECO:0000256" key="7">
    <source>
        <dbReference type="ARBA" id="ARBA00025448"/>
    </source>
</evidence>
<evidence type="ECO:0000256" key="12">
    <source>
        <dbReference type="ARBA" id="ARBA00032474"/>
    </source>
</evidence>
<evidence type="ECO:0000256" key="9">
    <source>
        <dbReference type="ARBA" id="ARBA00029745"/>
    </source>
</evidence>
<evidence type="ECO:0000256" key="3">
    <source>
        <dbReference type="ARBA" id="ARBA00011950"/>
    </source>
</evidence>
<evidence type="ECO:0000256" key="1">
    <source>
        <dbReference type="ARBA" id="ARBA00005046"/>
    </source>
</evidence>
<accession>A0A1B9AMI3</accession>
<proteinExistence type="inferred from homology"/>
<feature type="compositionally biased region" description="Basic and acidic residues" evidence="14">
    <location>
        <begin position="151"/>
        <end position="162"/>
    </location>
</feature>
<keyword evidence="5" id="KW-0808">Transferase</keyword>
<feature type="region of interest" description="Disordered" evidence="14">
    <location>
        <begin position="142"/>
        <end position="162"/>
    </location>
</feature>
<evidence type="ECO:0000256" key="5">
    <source>
        <dbReference type="ARBA" id="ARBA00022679"/>
    </source>
</evidence>
<sequence>MGREQELERLFIVTDQPISVEEVTKKVVRPEAGAISNFIGTVREYTHGRRTLSLTYEAYQSMAEKQLKRIGEEIKEKWPDAKTAITHRTGDLAISDIAVVIAVSTPHRKDAFRASEYAIERIKQIVPIWKKEHWEDGEEWIGNQLETEAYPEGKPKGEEIYD</sequence>